<reference evidence="2" key="1">
    <citation type="journal article" date="2019" name="Int. J. Syst. Evol. Microbiol.">
        <title>The Global Catalogue of Microorganisms (GCM) 10K type strain sequencing project: providing services to taxonomists for standard genome sequencing and annotation.</title>
        <authorList>
            <consortium name="The Broad Institute Genomics Platform"/>
            <consortium name="The Broad Institute Genome Sequencing Center for Infectious Disease"/>
            <person name="Wu L."/>
            <person name="Ma J."/>
        </authorList>
    </citation>
    <scope>NUCLEOTIDE SEQUENCE [LARGE SCALE GENOMIC DNA]</scope>
    <source>
        <strain evidence="2">JCM 17017</strain>
    </source>
</reference>
<dbReference type="EMBL" id="BAABCM010000014">
    <property type="protein sequence ID" value="GAA3843614.1"/>
    <property type="molecule type" value="Genomic_DNA"/>
</dbReference>
<dbReference type="Proteomes" id="UP001501624">
    <property type="component" value="Unassembled WGS sequence"/>
</dbReference>
<evidence type="ECO:0008006" key="3">
    <source>
        <dbReference type="Google" id="ProtNLM"/>
    </source>
</evidence>
<organism evidence="1 2">
    <name type="scientific">Amycolatopsis tucumanensis</name>
    <dbReference type="NCBI Taxonomy" id="401106"/>
    <lineage>
        <taxon>Bacteria</taxon>
        <taxon>Bacillati</taxon>
        <taxon>Actinomycetota</taxon>
        <taxon>Actinomycetes</taxon>
        <taxon>Pseudonocardiales</taxon>
        <taxon>Pseudonocardiaceae</taxon>
        <taxon>Amycolatopsis</taxon>
    </lineage>
</organism>
<protein>
    <recommendedName>
        <fullName evidence="3">SIR2-like domain-containing protein</fullName>
    </recommendedName>
</protein>
<evidence type="ECO:0000313" key="2">
    <source>
        <dbReference type="Proteomes" id="UP001501624"/>
    </source>
</evidence>
<name>A0ABP7JG09_9PSEU</name>
<dbReference type="SUPFAM" id="SSF52467">
    <property type="entry name" value="DHS-like NAD/FAD-binding domain"/>
    <property type="match status" value="1"/>
</dbReference>
<keyword evidence="2" id="KW-1185">Reference proteome</keyword>
<evidence type="ECO:0000313" key="1">
    <source>
        <dbReference type="EMBL" id="GAA3843614.1"/>
    </source>
</evidence>
<dbReference type="Pfam" id="PF13289">
    <property type="entry name" value="SIR2_2"/>
    <property type="match status" value="1"/>
</dbReference>
<dbReference type="InterPro" id="IPR029035">
    <property type="entry name" value="DHS-like_NAD/FAD-binding_dom"/>
</dbReference>
<proteinExistence type="predicted"/>
<accession>A0ABP7JG09</accession>
<gene>
    <name evidence="1" type="ORF">GCM10022380_72360</name>
</gene>
<comment type="caution">
    <text evidence="1">The sequence shown here is derived from an EMBL/GenBank/DDBJ whole genome shotgun (WGS) entry which is preliminary data.</text>
</comment>
<sequence length="529" mass="59244">MEPDGRMPGRSREPFFHQPRTIRLIEEIAASEHLVIYVGAGVTITESGHSWSSMVKLLFGELGERSEPSAAIAETFDLPKQASIANEYFQRAEPDAASRVVANLLRRALYQEARWRGGDYTAAIGQFCKEKLASGHEVAIVTTNYDQYLENGLRDASSDSATAELVQSRVLPLDHALDEQAVSRLLEEIRGVLPVVHLHGVILPERNAAVAEDIVLDEVDYLRTEAGSSAVLTGMLERNDLLILGSSLEDAPLMRALWKTKAAGHRRWALFPRQNYRGSPGAYGNHPQTYDDLIYAQRRRCELFRVQVVAPDFYSQAPQFVKELAIASECARGGHEDAAYQLSQYGIRLADWWKRWIGDRSNASGKPTVNAQRKDHNELKRALDRIQKTAAVMIGARERLKLELWVRWKPSSHCRGLQLWASSTGTWLDHQTMRNEEIDVDSEFLAVRAFCNGVVELQSGPNGPRDRWKKSLAVPIRVGSESRKFQAGVIVLSTNVQGQGSIIDEHDDERMNTLIRLLTGTGRERLEAG</sequence>